<reference evidence="1 2" key="1">
    <citation type="submission" date="2013-06" db="EMBL/GenBank/DDBJ databases">
        <authorList>
            <person name="Weinstock G."/>
            <person name="Sodergren E."/>
            <person name="Lobos E.A."/>
            <person name="Fulton L."/>
            <person name="Fulton R."/>
            <person name="Courtney L."/>
            <person name="Fronick C."/>
            <person name="O'Laughlin M."/>
            <person name="Godfrey J."/>
            <person name="Wilson R.M."/>
            <person name="Miner T."/>
            <person name="Farmer C."/>
            <person name="Delehaunty K."/>
            <person name="Cordes M."/>
            <person name="Minx P."/>
            <person name="Tomlinson C."/>
            <person name="Chen J."/>
            <person name="Wollam A."/>
            <person name="Pepin K.H."/>
            <person name="Bhonagiri V."/>
            <person name="Zhang X."/>
            <person name="Warren W."/>
            <person name="Mitreva M."/>
            <person name="Mardis E.R."/>
            <person name="Wilson R.K."/>
        </authorList>
    </citation>
    <scope>NUCLEOTIDE SEQUENCE [LARGE SCALE GENOMIC DNA]</scope>
    <source>
        <strain evidence="1 2">JCP8108</strain>
    </source>
</reference>
<name>S4GHN5_GARVA</name>
<evidence type="ECO:0000313" key="2">
    <source>
        <dbReference type="Proteomes" id="UP000014521"/>
    </source>
</evidence>
<proteinExistence type="predicted"/>
<evidence type="ECO:0000313" key="1">
    <source>
        <dbReference type="EMBL" id="EPI48414.1"/>
    </source>
</evidence>
<organism evidence="1 2">
    <name type="scientific">Gardnerella vaginalis JCP8108</name>
    <dbReference type="NCBI Taxonomy" id="1261066"/>
    <lineage>
        <taxon>Bacteria</taxon>
        <taxon>Bacillati</taxon>
        <taxon>Actinomycetota</taxon>
        <taxon>Actinomycetes</taxon>
        <taxon>Bifidobacteriales</taxon>
        <taxon>Bifidobacteriaceae</taxon>
        <taxon>Gardnerella</taxon>
    </lineage>
</organism>
<protein>
    <submittedName>
        <fullName evidence="1">Uncharacterized protein</fullName>
    </submittedName>
</protein>
<sequence length="55" mass="6347">MITLQSYITKLRIIPQNAKQKSGRSKHHTPTYELIKSDARNNHKTRIKNQTIGST</sequence>
<dbReference type="EMBL" id="ATJJ01000033">
    <property type="protein sequence ID" value="EPI48414.1"/>
    <property type="molecule type" value="Genomic_DNA"/>
</dbReference>
<dbReference type="HOGENOM" id="CLU_3025771_0_0_11"/>
<dbReference type="AlphaFoldDB" id="S4GHN5"/>
<comment type="caution">
    <text evidence="1">The sequence shown here is derived from an EMBL/GenBank/DDBJ whole genome shotgun (WGS) entry which is preliminary data.</text>
</comment>
<dbReference type="Proteomes" id="UP000014521">
    <property type="component" value="Unassembled WGS sequence"/>
</dbReference>
<gene>
    <name evidence="1" type="ORF">HMPREF1581_00642</name>
</gene>
<accession>S4GHN5</accession>